<gene>
    <name evidence="3" type="primary">LOC103020911</name>
</gene>
<evidence type="ECO:0000313" key="2">
    <source>
        <dbReference type="Proteomes" id="UP001652580"/>
    </source>
</evidence>
<feature type="region of interest" description="Disordered" evidence="1">
    <location>
        <begin position="257"/>
        <end position="328"/>
    </location>
</feature>
<dbReference type="Proteomes" id="UP001652580">
    <property type="component" value="Chromosome 15"/>
</dbReference>
<feature type="compositionally biased region" description="Basic residues" evidence="1">
    <location>
        <begin position="279"/>
        <end position="288"/>
    </location>
</feature>
<proteinExistence type="predicted"/>
<name>A0ABM3S8N1_BALAC</name>
<evidence type="ECO:0000256" key="1">
    <source>
        <dbReference type="SAM" id="MobiDB-lite"/>
    </source>
</evidence>
<accession>A0ABM3S8N1</accession>
<dbReference type="RefSeq" id="XP_057386203.1">
    <property type="nucleotide sequence ID" value="XM_057530220.1"/>
</dbReference>
<evidence type="ECO:0000313" key="3">
    <source>
        <dbReference type="RefSeq" id="XP_057386203.1"/>
    </source>
</evidence>
<keyword evidence="2" id="KW-1185">Reference proteome</keyword>
<reference evidence="3" key="1">
    <citation type="submission" date="2025-08" db="UniProtKB">
        <authorList>
            <consortium name="RefSeq"/>
        </authorList>
    </citation>
    <scope>IDENTIFICATION</scope>
</reference>
<sequence length="328" mass="35668">MDKATLPHSFTSKDVQLARRDHVGLAVHVRWNIPPWPDVLCFPHGPPRCTWLLSSHGAAGVAADLNLRFDVSQLILVSVATCEQRLLCWVVGEREDGERSRRSWAHRESSLGKGWACRSEVRGGLRRGWTGAQRTSEVRRLKIWGGAPRQRALGGQRTGGRADGPTVGLGRGVLLRWECCSGGNAAGDRVEPPSPRPPGLTLLSEAAVQRGGALRSWPDLESLSTRCADPGEMVTEKEGGQVSCPLENRVPLLRRWEGRKGQAGPSLRGRGLCPWAGKSRPHPPRSRRYPSGCEGCRCSLLRAPCGARRGPRDRPGGPSPGEEPLELG</sequence>
<organism evidence="2 3">
    <name type="scientific">Balaenoptera acutorostrata</name>
    <name type="common">Common minke whale</name>
    <name type="synonym">Balaena rostrata</name>
    <dbReference type="NCBI Taxonomy" id="9767"/>
    <lineage>
        <taxon>Eukaryota</taxon>
        <taxon>Metazoa</taxon>
        <taxon>Chordata</taxon>
        <taxon>Craniata</taxon>
        <taxon>Vertebrata</taxon>
        <taxon>Euteleostomi</taxon>
        <taxon>Mammalia</taxon>
        <taxon>Eutheria</taxon>
        <taxon>Laurasiatheria</taxon>
        <taxon>Artiodactyla</taxon>
        <taxon>Whippomorpha</taxon>
        <taxon>Cetacea</taxon>
        <taxon>Mysticeti</taxon>
        <taxon>Balaenopteridae</taxon>
        <taxon>Balaenoptera</taxon>
    </lineage>
</organism>
<dbReference type="GeneID" id="103020911"/>
<protein>
    <submittedName>
        <fullName evidence="3">Uncharacterized protein LOC103020911</fullName>
    </submittedName>
</protein>